<dbReference type="GO" id="GO:0016491">
    <property type="term" value="F:oxidoreductase activity"/>
    <property type="evidence" value="ECO:0007669"/>
    <property type="project" value="InterPro"/>
</dbReference>
<comment type="caution">
    <text evidence="4">The sequence shown here is derived from an EMBL/GenBank/DDBJ whole genome shotgun (WGS) entry which is preliminary data.</text>
</comment>
<sequence length="275" mass="31287">MTDKSPAPIVAAEGWHVLHLFYKVEQGAWSLLSPEEQFAARTRLSDLLAEIRGTEGAQVLTFAMVSPKADLGFMLLCADLHTANFFEKRLTNALGPDVLSPTYSFLSMTERSEYTTSEAEYAESLVKEENLPAGTPEHEAKLVAFRERMTKYMKDRLYPVLPPWPVMCFYPMNKRRGTTGQNWYALPFEERKKLMGGHAKVGRTWHGKILQLITGSTGLDDWEWGVTLLAHDPINIKGIVYEMRFDEVSAQFAEFGDFFIGLQLPLEEIFQRVQL</sequence>
<dbReference type="NCBIfam" id="NF008913">
    <property type="entry name" value="PRK12276.1"/>
    <property type="match status" value="1"/>
</dbReference>
<evidence type="ECO:0000313" key="5">
    <source>
        <dbReference type="Proteomes" id="UP000005824"/>
    </source>
</evidence>
<protein>
    <submittedName>
        <fullName evidence="4">Chlorite dismutase</fullName>
    </submittedName>
</protein>
<dbReference type="InParanoid" id="B4D0H2"/>
<keyword evidence="5" id="KW-1185">Reference proteome</keyword>
<dbReference type="SUPFAM" id="SSF54909">
    <property type="entry name" value="Dimeric alpha+beta barrel"/>
    <property type="match status" value="1"/>
</dbReference>
<reference evidence="4 5" key="1">
    <citation type="journal article" date="2011" name="J. Bacteriol.">
        <title>Genome sequence of Chthoniobacter flavus Ellin428, an aerobic heterotrophic soil bacterium.</title>
        <authorList>
            <person name="Kant R."/>
            <person name="van Passel M.W."/>
            <person name="Palva A."/>
            <person name="Lucas S."/>
            <person name="Lapidus A."/>
            <person name="Glavina Del Rio T."/>
            <person name="Dalin E."/>
            <person name="Tice H."/>
            <person name="Bruce D."/>
            <person name="Goodwin L."/>
            <person name="Pitluck S."/>
            <person name="Larimer F.W."/>
            <person name="Land M.L."/>
            <person name="Hauser L."/>
            <person name="Sangwan P."/>
            <person name="de Vos W.M."/>
            <person name="Janssen P.H."/>
            <person name="Smidt H."/>
        </authorList>
    </citation>
    <scope>NUCLEOTIDE SEQUENCE [LARGE SCALE GENOMIC DNA]</scope>
    <source>
        <strain evidence="4 5">Ellin428</strain>
    </source>
</reference>
<dbReference type="GO" id="GO:0046872">
    <property type="term" value="F:metal ion binding"/>
    <property type="evidence" value="ECO:0007669"/>
    <property type="project" value="UniProtKB-KW"/>
</dbReference>
<dbReference type="STRING" id="497964.CfE428DRAFT_2423"/>
<dbReference type="RefSeq" id="WP_006979748.1">
    <property type="nucleotide sequence ID" value="NZ_ABVL01000006.1"/>
</dbReference>
<dbReference type="AlphaFoldDB" id="B4D0H2"/>
<evidence type="ECO:0000256" key="3">
    <source>
        <dbReference type="ARBA" id="ARBA00023004"/>
    </source>
</evidence>
<dbReference type="InterPro" id="IPR010644">
    <property type="entry name" value="ChdC/CLD"/>
</dbReference>
<dbReference type="PANTHER" id="PTHR36843:SF1">
    <property type="entry name" value="COPROHEME DECARBOXYLASE"/>
    <property type="match status" value="1"/>
</dbReference>
<accession>B4D0H2</accession>
<dbReference type="InterPro" id="IPR011008">
    <property type="entry name" value="Dimeric_a/b-barrel"/>
</dbReference>
<dbReference type="Pfam" id="PF06778">
    <property type="entry name" value="Chlor_dismutase"/>
    <property type="match status" value="1"/>
</dbReference>
<keyword evidence="2" id="KW-0479">Metal-binding</keyword>
<dbReference type="PANTHER" id="PTHR36843">
    <property type="entry name" value="HEME-DEPENDENT PEROXIDASE YWFI-RELATED"/>
    <property type="match status" value="1"/>
</dbReference>
<dbReference type="Proteomes" id="UP000005824">
    <property type="component" value="Unassembled WGS sequence"/>
</dbReference>
<evidence type="ECO:0000313" key="4">
    <source>
        <dbReference type="EMBL" id="EDY19834.1"/>
    </source>
</evidence>
<evidence type="ECO:0000256" key="1">
    <source>
        <dbReference type="ARBA" id="ARBA00022617"/>
    </source>
</evidence>
<keyword evidence="1" id="KW-0349">Heme</keyword>
<dbReference type="GO" id="GO:0020037">
    <property type="term" value="F:heme binding"/>
    <property type="evidence" value="ECO:0007669"/>
    <property type="project" value="InterPro"/>
</dbReference>
<proteinExistence type="predicted"/>
<organism evidence="4 5">
    <name type="scientific">Chthoniobacter flavus Ellin428</name>
    <dbReference type="NCBI Taxonomy" id="497964"/>
    <lineage>
        <taxon>Bacteria</taxon>
        <taxon>Pseudomonadati</taxon>
        <taxon>Verrucomicrobiota</taxon>
        <taxon>Spartobacteria</taxon>
        <taxon>Chthoniobacterales</taxon>
        <taxon>Chthoniobacteraceae</taxon>
        <taxon>Chthoniobacter</taxon>
    </lineage>
</organism>
<dbReference type="eggNOG" id="COG3253">
    <property type="taxonomic scope" value="Bacteria"/>
</dbReference>
<dbReference type="EMBL" id="ABVL01000006">
    <property type="protein sequence ID" value="EDY19834.1"/>
    <property type="molecule type" value="Genomic_DNA"/>
</dbReference>
<gene>
    <name evidence="4" type="ORF">CfE428DRAFT_2423</name>
</gene>
<name>B4D0H2_9BACT</name>
<dbReference type="Gene3D" id="3.30.70.1030">
    <property type="entry name" value="Apc35880, domain 1"/>
    <property type="match status" value="2"/>
</dbReference>
<evidence type="ECO:0000256" key="2">
    <source>
        <dbReference type="ARBA" id="ARBA00022723"/>
    </source>
</evidence>
<keyword evidence="3" id="KW-0408">Iron</keyword>